<evidence type="ECO:0000313" key="3">
    <source>
        <dbReference type="Proteomes" id="UP000092154"/>
    </source>
</evidence>
<evidence type="ECO:0000313" key="2">
    <source>
        <dbReference type="EMBL" id="OAX40289.1"/>
    </source>
</evidence>
<dbReference type="OrthoDB" id="10504613at2759"/>
<feature type="compositionally biased region" description="Low complexity" evidence="1">
    <location>
        <begin position="60"/>
        <end position="75"/>
    </location>
</feature>
<dbReference type="Proteomes" id="UP000092154">
    <property type="component" value="Unassembled WGS sequence"/>
</dbReference>
<name>A0A1B7N606_9AGAM</name>
<gene>
    <name evidence="2" type="ORF">K503DRAFT_631602</name>
</gene>
<evidence type="ECO:0000256" key="1">
    <source>
        <dbReference type="SAM" id="MobiDB-lite"/>
    </source>
</evidence>
<protein>
    <submittedName>
        <fullName evidence="2">Uncharacterized protein</fullName>
    </submittedName>
</protein>
<feature type="region of interest" description="Disordered" evidence="1">
    <location>
        <begin position="287"/>
        <end position="308"/>
    </location>
</feature>
<feature type="region of interest" description="Disordered" evidence="1">
    <location>
        <begin position="1"/>
        <end position="78"/>
    </location>
</feature>
<accession>A0A1B7N606</accession>
<organism evidence="2 3">
    <name type="scientific">Rhizopogon vinicolor AM-OR11-026</name>
    <dbReference type="NCBI Taxonomy" id="1314800"/>
    <lineage>
        <taxon>Eukaryota</taxon>
        <taxon>Fungi</taxon>
        <taxon>Dikarya</taxon>
        <taxon>Basidiomycota</taxon>
        <taxon>Agaricomycotina</taxon>
        <taxon>Agaricomycetes</taxon>
        <taxon>Agaricomycetidae</taxon>
        <taxon>Boletales</taxon>
        <taxon>Suillineae</taxon>
        <taxon>Rhizopogonaceae</taxon>
        <taxon>Rhizopogon</taxon>
    </lineage>
</organism>
<feature type="compositionally biased region" description="Low complexity" evidence="1">
    <location>
        <begin position="239"/>
        <end position="253"/>
    </location>
</feature>
<feature type="region of interest" description="Disordered" evidence="1">
    <location>
        <begin position="205"/>
        <end position="253"/>
    </location>
</feature>
<dbReference type="AlphaFoldDB" id="A0A1B7N606"/>
<reference evidence="2 3" key="1">
    <citation type="submission" date="2016-06" db="EMBL/GenBank/DDBJ databases">
        <title>Comparative genomics of the ectomycorrhizal sister species Rhizopogon vinicolor and Rhizopogon vesiculosus (Basidiomycota: Boletales) reveals a divergence of the mating type B locus.</title>
        <authorList>
            <consortium name="DOE Joint Genome Institute"/>
            <person name="Mujic A.B."/>
            <person name="Kuo A."/>
            <person name="Tritt A."/>
            <person name="Lipzen A."/>
            <person name="Chen C."/>
            <person name="Johnson J."/>
            <person name="Sharma A."/>
            <person name="Barry K."/>
            <person name="Grigoriev I.V."/>
            <person name="Spatafora J.W."/>
        </authorList>
    </citation>
    <scope>NUCLEOTIDE SEQUENCE [LARGE SCALE GENOMIC DNA]</scope>
    <source>
        <strain evidence="2 3">AM-OR11-026</strain>
    </source>
</reference>
<feature type="compositionally biased region" description="Acidic residues" evidence="1">
    <location>
        <begin position="227"/>
        <end position="238"/>
    </location>
</feature>
<proteinExistence type="predicted"/>
<feature type="compositionally biased region" description="Basic and acidic residues" evidence="1">
    <location>
        <begin position="1"/>
        <end position="10"/>
    </location>
</feature>
<keyword evidence="3" id="KW-1185">Reference proteome</keyword>
<dbReference type="EMBL" id="KV448218">
    <property type="protein sequence ID" value="OAX40289.1"/>
    <property type="molecule type" value="Genomic_DNA"/>
</dbReference>
<dbReference type="InParanoid" id="A0A1B7N606"/>
<sequence length="308" mass="32995">MQERSVDSHRKSNRHKQQLGDERCPYRKPLSRSDSLKRHIKTCKQNQEESIGCTPVTDEPGSSTASGSTTMAPTPVAVPSRPFTLEASRPGPSPMPLQAPPPLVSAENLPYARVPSVPVSTQAMSMLPIQPATQAPRVQPRAVPQVTSWPPPLPVFAQATSILPVQPATQVPRAGSSPVVQTTWRPPPPPVIAQDFFIMGWTPQPQQASGVHPPPVVAGDSDISTDATEEDDMDDLFDSPEMSSPEMSTSLTLPPAPAVQETAADAPAAADAPFSFDLAALDLPFDNWMDSGEQSLPDAFADPESWMS</sequence>